<proteinExistence type="inferred from homology"/>
<dbReference type="Pfam" id="PF00933">
    <property type="entry name" value="Glyco_hydro_3"/>
    <property type="match status" value="1"/>
</dbReference>
<dbReference type="InterPro" id="IPR051915">
    <property type="entry name" value="Cellulose_Degrad_GH3"/>
</dbReference>
<evidence type="ECO:0000256" key="2">
    <source>
        <dbReference type="ARBA" id="ARBA00005336"/>
    </source>
</evidence>
<dbReference type="Gene3D" id="3.20.20.300">
    <property type="entry name" value="Glycoside hydrolase, family 3, N-terminal domain"/>
    <property type="match status" value="1"/>
</dbReference>
<dbReference type="RefSeq" id="WP_305880641.1">
    <property type="nucleotide sequence ID" value="NZ_JANHOF010000001.1"/>
</dbReference>
<keyword evidence="4" id="KW-0732">Signal</keyword>
<dbReference type="InterPro" id="IPR019800">
    <property type="entry name" value="Glyco_hydro_3_AS"/>
</dbReference>
<dbReference type="PANTHER" id="PTHR30620">
    <property type="entry name" value="PERIPLASMIC BETA-GLUCOSIDASE-RELATED"/>
    <property type="match status" value="1"/>
</dbReference>
<dbReference type="PROSITE" id="PS00775">
    <property type="entry name" value="GLYCOSYL_HYDROL_F3"/>
    <property type="match status" value="1"/>
</dbReference>
<name>A0ABV6JEZ3_9BACL</name>
<comment type="similarity">
    <text evidence="2 7">Belongs to the glycosyl hydrolase 3 family.</text>
</comment>
<organism evidence="9 10">
    <name type="scientific">Paenibacillus mendelii</name>
    <dbReference type="NCBI Taxonomy" id="206163"/>
    <lineage>
        <taxon>Bacteria</taxon>
        <taxon>Bacillati</taxon>
        <taxon>Bacillota</taxon>
        <taxon>Bacilli</taxon>
        <taxon>Bacillales</taxon>
        <taxon>Paenibacillaceae</taxon>
        <taxon>Paenibacillus</taxon>
    </lineage>
</organism>
<accession>A0ABV6JEZ3</accession>
<dbReference type="Gene3D" id="3.40.50.1700">
    <property type="entry name" value="Glycoside hydrolase family 3 C-terminal domain"/>
    <property type="match status" value="1"/>
</dbReference>
<evidence type="ECO:0000256" key="5">
    <source>
        <dbReference type="ARBA" id="ARBA00022801"/>
    </source>
</evidence>
<evidence type="ECO:0000313" key="9">
    <source>
        <dbReference type="EMBL" id="MFC0394437.1"/>
    </source>
</evidence>
<comment type="caution">
    <text evidence="9">The sequence shown here is derived from an EMBL/GenBank/DDBJ whole genome shotgun (WGS) entry which is preliminary data.</text>
</comment>
<sequence length="707" mass="77016">MTLSEKIAQLQQLAPAFYEGSNSAGQITGPLEGMGMTEEMIHHAGSVLGLGGAEEAIAIQDAHIRNHRLSIPLIAMADVIHGYRTIFPVPLALGCSWDMELAKRSAAIAAKEASVAGIHVTFSPMADLTRDPRWGRVMESTGEDPWLNSQYARAFVRGYQGKDLSKEPYKLAACIKHFAAYGAAEGGRDNTVDMSAWMSREYYMPSYRAALDEGCEMVMTAFNTVDGIPASGNRRLMRDLLRDEWGFDGVLISDWGAVKEMIPHGVAEDERECARKAIEAGVDIEMMSPCYVHHLQELVESGEVDEALIDEAVMRILKLKRKLGLFENPHRYADPAVERDILLSDEHRASAQEAAIKSSVLLKNDGILPLSKLAKIALIGPFALSNDLLGPWSCMGDREETVTLSQGMIAIAGQPQVTATGCSVEYMTDLELEAMLAAAREADVIVLALGESSEMSGEAGCRADIRLPGMQLELVKQAKALGKPVAAVLFNGRPLDLHGVLDEADAVLEAWYPGSNGGSAVAELLYGVANPSGRLTMSFPHSVGQVPVYYNGFNTGRPQGAPDAQLRYVSQYLDIPNEPLLPFGFGLSYTDFQYGEAALSANELSVGGKLLVSVRVTNAGRLEGEETVQLYIRDIAGETVRPLRELKAFEKTALMPGESKDIVFEITEEMLRYHHSDLQYKSDPGQFAVMVGANSRDVQELRFILKA</sequence>
<keyword evidence="5 7" id="KW-0378">Hydrolase</keyword>
<feature type="domain" description="Fibronectin type III-like" evidence="8">
    <location>
        <begin position="626"/>
        <end position="695"/>
    </location>
</feature>
<dbReference type="NCBIfam" id="NF011678">
    <property type="entry name" value="PRK15098.1"/>
    <property type="match status" value="1"/>
</dbReference>
<dbReference type="SMART" id="SM01217">
    <property type="entry name" value="Fn3_like"/>
    <property type="match status" value="1"/>
</dbReference>
<dbReference type="Proteomes" id="UP001589818">
    <property type="component" value="Unassembled WGS sequence"/>
</dbReference>
<evidence type="ECO:0000256" key="7">
    <source>
        <dbReference type="RuleBase" id="RU361161"/>
    </source>
</evidence>
<dbReference type="InterPro" id="IPR001764">
    <property type="entry name" value="Glyco_hydro_3_N"/>
</dbReference>
<dbReference type="Gene3D" id="2.60.40.10">
    <property type="entry name" value="Immunoglobulins"/>
    <property type="match status" value="1"/>
</dbReference>
<evidence type="ECO:0000259" key="8">
    <source>
        <dbReference type="SMART" id="SM01217"/>
    </source>
</evidence>
<dbReference type="InterPro" id="IPR026891">
    <property type="entry name" value="Fn3-like"/>
</dbReference>
<evidence type="ECO:0000256" key="4">
    <source>
        <dbReference type="ARBA" id="ARBA00022729"/>
    </source>
</evidence>
<dbReference type="SUPFAM" id="SSF52279">
    <property type="entry name" value="Beta-D-glucan exohydrolase, C-terminal domain"/>
    <property type="match status" value="1"/>
</dbReference>
<dbReference type="InterPro" id="IPR002772">
    <property type="entry name" value="Glyco_hydro_3_C"/>
</dbReference>
<evidence type="ECO:0000313" key="10">
    <source>
        <dbReference type="Proteomes" id="UP001589818"/>
    </source>
</evidence>
<dbReference type="InterPro" id="IPR036881">
    <property type="entry name" value="Glyco_hydro_3_C_sf"/>
</dbReference>
<dbReference type="SUPFAM" id="SSF51445">
    <property type="entry name" value="(Trans)glycosidases"/>
    <property type="match status" value="1"/>
</dbReference>
<evidence type="ECO:0000256" key="1">
    <source>
        <dbReference type="ARBA" id="ARBA00000448"/>
    </source>
</evidence>
<dbReference type="Pfam" id="PF14310">
    <property type="entry name" value="Fn3-like"/>
    <property type="match status" value="1"/>
</dbReference>
<keyword evidence="6 7" id="KW-0326">Glycosidase</keyword>
<evidence type="ECO:0000256" key="3">
    <source>
        <dbReference type="ARBA" id="ARBA00012744"/>
    </source>
</evidence>
<dbReference type="InterPro" id="IPR036962">
    <property type="entry name" value="Glyco_hydro_3_N_sf"/>
</dbReference>
<dbReference type="PANTHER" id="PTHR30620:SF16">
    <property type="entry name" value="LYSOSOMAL BETA GLUCOSIDASE"/>
    <property type="match status" value="1"/>
</dbReference>
<dbReference type="InterPro" id="IPR013783">
    <property type="entry name" value="Ig-like_fold"/>
</dbReference>
<dbReference type="PRINTS" id="PR00133">
    <property type="entry name" value="GLHYDRLASE3"/>
</dbReference>
<gene>
    <name evidence="9" type="primary">bglX</name>
    <name evidence="9" type="ORF">ACFFJ8_24150</name>
</gene>
<reference evidence="9 10" key="1">
    <citation type="submission" date="2024-09" db="EMBL/GenBank/DDBJ databases">
        <authorList>
            <person name="Sun Q."/>
            <person name="Mori K."/>
        </authorList>
    </citation>
    <scope>NUCLEOTIDE SEQUENCE [LARGE SCALE GENOMIC DNA]</scope>
    <source>
        <strain evidence="9 10">CCM 4839</strain>
    </source>
</reference>
<keyword evidence="10" id="KW-1185">Reference proteome</keyword>
<protein>
    <recommendedName>
        <fullName evidence="3">beta-glucosidase</fullName>
        <ecNumber evidence="3">3.2.1.21</ecNumber>
    </recommendedName>
</protein>
<dbReference type="EC" id="3.2.1.21" evidence="3"/>
<dbReference type="EMBL" id="JBHLVF010000041">
    <property type="protein sequence ID" value="MFC0394437.1"/>
    <property type="molecule type" value="Genomic_DNA"/>
</dbReference>
<dbReference type="GO" id="GO:0008422">
    <property type="term" value="F:beta-glucosidase activity"/>
    <property type="evidence" value="ECO:0007669"/>
    <property type="project" value="UniProtKB-EC"/>
</dbReference>
<evidence type="ECO:0000256" key="6">
    <source>
        <dbReference type="ARBA" id="ARBA00023295"/>
    </source>
</evidence>
<comment type="catalytic activity">
    <reaction evidence="1">
        <text>Hydrolysis of terminal, non-reducing beta-D-glucosyl residues with release of beta-D-glucose.</text>
        <dbReference type="EC" id="3.2.1.21"/>
    </reaction>
</comment>
<dbReference type="Pfam" id="PF01915">
    <property type="entry name" value="Glyco_hydro_3_C"/>
    <property type="match status" value="1"/>
</dbReference>
<dbReference type="InterPro" id="IPR017853">
    <property type="entry name" value="GH"/>
</dbReference>